<dbReference type="Pfam" id="PF04542">
    <property type="entry name" value="Sigma70_r2"/>
    <property type="match status" value="1"/>
</dbReference>
<dbReference type="Gene3D" id="2.80.10.50">
    <property type="match status" value="1"/>
</dbReference>
<dbReference type="NCBIfam" id="TIGR02937">
    <property type="entry name" value="sigma70-ECF"/>
    <property type="match status" value="1"/>
</dbReference>
<dbReference type="SUPFAM" id="SSF110221">
    <property type="entry name" value="AbfB domain"/>
    <property type="match status" value="1"/>
</dbReference>
<sequence>MRCPDDSEGEMRSTRTDEAALVTAAQAGDRRALEELAATYLPLVYTVVRRGLGAHPDVDDIVQDVMLRALRQLPKLRTPTTFRAWLAAIAIRQVGTHLRRRDRNAARTTGIEEAAGIPDAHSPSEDVSVLRADLSRQRRQVERASHWLGPDERALLSLWWLEVADQLSRADLASALGLSVAHAGVRVQRMRTQLEASRALVAALDMRPRCPNLAAVAEGWDGRPSPLWRKRLSRHVRTCPYCSRAAEGLVLTDRLLPMFTLLPVPAGIGLPLLGKFALDGAAIGTVAPAALTGTAGAKAGVLSQLIQTATLHPVLSTVAAGTLAAGATVTTVQLVPPPAPPPSPRVIAGPVRTTATPGGSTAAPTTAVPVPATPTTARPSVTSTATVNLGPLSFESRNSAGRYVATEDGLGVLVPAGAGADGATRARTTFSAIEGLADINCFSFRYSDGRYLRHASWRVQLSPNQGTELFRGDATFCPRPGTAPDSVTLESSNYPGWFVRHREGQIWVDQSDGSPAFRADASFRVRPPLAR</sequence>
<evidence type="ECO:0000256" key="1">
    <source>
        <dbReference type="ARBA" id="ARBA00023015"/>
    </source>
</evidence>
<dbReference type="GO" id="GO:0006352">
    <property type="term" value="P:DNA-templated transcription initiation"/>
    <property type="evidence" value="ECO:0007669"/>
    <property type="project" value="InterPro"/>
</dbReference>
<organism evidence="8 9">
    <name type="scientific">Actinoplanes auranticolor</name>
    <dbReference type="NCBI Taxonomy" id="47988"/>
    <lineage>
        <taxon>Bacteria</taxon>
        <taxon>Bacillati</taxon>
        <taxon>Actinomycetota</taxon>
        <taxon>Actinomycetes</taxon>
        <taxon>Micromonosporales</taxon>
        <taxon>Micromonosporaceae</taxon>
        <taxon>Actinoplanes</taxon>
    </lineage>
</organism>
<comment type="caution">
    <text evidence="8">The sequence shown here is derived from an EMBL/GenBank/DDBJ whole genome shotgun (WGS) entry which is preliminary data.</text>
</comment>
<keyword evidence="9" id="KW-1185">Reference proteome</keyword>
<dbReference type="PROSITE" id="PS01063">
    <property type="entry name" value="SIGMA70_ECF"/>
    <property type="match status" value="1"/>
</dbReference>
<keyword evidence="1 5" id="KW-0805">Transcription regulation</keyword>
<evidence type="ECO:0000313" key="9">
    <source>
        <dbReference type="Proteomes" id="UP000681340"/>
    </source>
</evidence>
<dbReference type="InterPro" id="IPR036195">
    <property type="entry name" value="AbfB_ABD_sf"/>
</dbReference>
<gene>
    <name evidence="8" type="ORF">Aau02nite_24970</name>
</gene>
<evidence type="ECO:0000259" key="7">
    <source>
        <dbReference type="Pfam" id="PF05270"/>
    </source>
</evidence>
<dbReference type="InterPro" id="IPR039425">
    <property type="entry name" value="RNA_pol_sigma-70-like"/>
</dbReference>
<evidence type="ECO:0000256" key="3">
    <source>
        <dbReference type="ARBA" id="ARBA00023125"/>
    </source>
</evidence>
<evidence type="ECO:0000259" key="6">
    <source>
        <dbReference type="Pfam" id="PF04542"/>
    </source>
</evidence>
<dbReference type="InterPro" id="IPR007934">
    <property type="entry name" value="AbfB_ABD"/>
</dbReference>
<feature type="domain" description="RNA polymerase sigma-70 region 2" evidence="6">
    <location>
        <begin position="37"/>
        <end position="103"/>
    </location>
</feature>
<reference evidence="8" key="1">
    <citation type="submission" date="2021-03" db="EMBL/GenBank/DDBJ databases">
        <title>Whole genome shotgun sequence of Actinoplanes auranticolor NBRC 12245.</title>
        <authorList>
            <person name="Komaki H."/>
            <person name="Tamura T."/>
        </authorList>
    </citation>
    <scope>NUCLEOTIDE SEQUENCE</scope>
    <source>
        <strain evidence="8">NBRC 12245</strain>
    </source>
</reference>
<keyword evidence="4 5" id="KW-0804">Transcription</keyword>
<evidence type="ECO:0000313" key="8">
    <source>
        <dbReference type="EMBL" id="GIM66888.1"/>
    </source>
</evidence>
<dbReference type="Gene3D" id="1.10.1740.10">
    <property type="match status" value="1"/>
</dbReference>
<dbReference type="InterPro" id="IPR000838">
    <property type="entry name" value="RNA_pol_sigma70_ECF_CS"/>
</dbReference>
<dbReference type="EMBL" id="BOQL01000021">
    <property type="protein sequence ID" value="GIM66888.1"/>
    <property type="molecule type" value="Genomic_DNA"/>
</dbReference>
<dbReference type="CDD" id="cd23399">
    <property type="entry name" value="beta-trefoil_ABD_ABFB"/>
    <property type="match status" value="1"/>
</dbReference>
<proteinExistence type="inferred from homology"/>
<accession>A0A919S7I1</accession>
<dbReference type="InterPro" id="IPR007627">
    <property type="entry name" value="RNA_pol_sigma70_r2"/>
</dbReference>
<dbReference type="Pfam" id="PF05270">
    <property type="entry name" value="AbfB"/>
    <property type="match status" value="1"/>
</dbReference>
<dbReference type="GO" id="GO:0046373">
    <property type="term" value="P:L-arabinose metabolic process"/>
    <property type="evidence" value="ECO:0007669"/>
    <property type="project" value="InterPro"/>
</dbReference>
<dbReference type="InterPro" id="IPR014284">
    <property type="entry name" value="RNA_pol_sigma-70_dom"/>
</dbReference>
<evidence type="ECO:0000256" key="5">
    <source>
        <dbReference type="RuleBase" id="RU000716"/>
    </source>
</evidence>
<keyword evidence="2 5" id="KW-0731">Sigma factor</keyword>
<comment type="similarity">
    <text evidence="5">Belongs to the sigma-70 factor family. ECF subfamily.</text>
</comment>
<dbReference type="GO" id="GO:0003677">
    <property type="term" value="F:DNA binding"/>
    <property type="evidence" value="ECO:0007669"/>
    <property type="project" value="UniProtKB-KW"/>
</dbReference>
<feature type="domain" description="Alpha-L-arabinofuranosidase B arabinose-binding" evidence="7">
    <location>
        <begin position="393"/>
        <end position="525"/>
    </location>
</feature>
<protein>
    <recommendedName>
        <fullName evidence="5">RNA polymerase sigma factor</fullName>
    </recommendedName>
</protein>
<evidence type="ECO:0000256" key="2">
    <source>
        <dbReference type="ARBA" id="ARBA00023082"/>
    </source>
</evidence>
<dbReference type="InterPro" id="IPR013325">
    <property type="entry name" value="RNA_pol_sigma_r2"/>
</dbReference>
<dbReference type="GO" id="GO:0016987">
    <property type="term" value="F:sigma factor activity"/>
    <property type="evidence" value="ECO:0007669"/>
    <property type="project" value="UniProtKB-KW"/>
</dbReference>
<keyword evidence="3 5" id="KW-0238">DNA-binding</keyword>
<dbReference type="PANTHER" id="PTHR43133:SF8">
    <property type="entry name" value="RNA POLYMERASE SIGMA FACTOR HI_1459-RELATED"/>
    <property type="match status" value="1"/>
</dbReference>
<dbReference type="SUPFAM" id="SSF88946">
    <property type="entry name" value="Sigma2 domain of RNA polymerase sigma factors"/>
    <property type="match status" value="1"/>
</dbReference>
<dbReference type="AlphaFoldDB" id="A0A919S7I1"/>
<name>A0A919S7I1_9ACTN</name>
<dbReference type="PANTHER" id="PTHR43133">
    <property type="entry name" value="RNA POLYMERASE ECF-TYPE SIGMA FACTO"/>
    <property type="match status" value="1"/>
</dbReference>
<evidence type="ECO:0000256" key="4">
    <source>
        <dbReference type="ARBA" id="ARBA00023163"/>
    </source>
</evidence>
<dbReference type="GO" id="GO:0046556">
    <property type="term" value="F:alpha-L-arabinofuranosidase activity"/>
    <property type="evidence" value="ECO:0007669"/>
    <property type="project" value="InterPro"/>
</dbReference>
<dbReference type="Proteomes" id="UP000681340">
    <property type="component" value="Unassembled WGS sequence"/>
</dbReference>